<dbReference type="PANTHER" id="PTHR12110">
    <property type="entry name" value="HYDROXYPYRUVATE ISOMERASE"/>
    <property type="match status" value="1"/>
</dbReference>
<dbReference type="Gene3D" id="3.20.20.150">
    <property type="entry name" value="Divalent-metal-dependent TIM barrel enzymes"/>
    <property type="match status" value="1"/>
</dbReference>
<keyword evidence="3" id="KW-1185">Reference proteome</keyword>
<dbReference type="InterPro" id="IPR013022">
    <property type="entry name" value="Xyl_isomerase-like_TIM-brl"/>
</dbReference>
<comment type="caution">
    <text evidence="2">The sequence shown here is derived from an EMBL/GenBank/DDBJ whole genome shotgun (WGS) entry which is preliminary data.</text>
</comment>
<dbReference type="Proteomes" id="UP000247551">
    <property type="component" value="Unassembled WGS sequence"/>
</dbReference>
<dbReference type="SUPFAM" id="SSF51658">
    <property type="entry name" value="Xylose isomerase-like"/>
    <property type="match status" value="1"/>
</dbReference>
<name>A0A318UWR9_9GAMM</name>
<sequence length="254" mass="29002">MTEFSFQLYSARNTQSLDEVFSLLHQVGYREVEGYGGLYGQLDELKSLLVKHQLTMPTGHFDLAMLENNIQQALYIAKTLNMHTIICPFIMPDQRPDSAQGWFEFGQRLETIREKTINAGFEFAWHNHNFEFEPLADGSLPMSLILEGGPNIKWEMDVSWVVRGGQDPAEWLSRYRDRICAVHLKDIAPEGECQDEDGWADFTHGTLPWRDWWPVVRSTPANAFVMEHDNPNDLSRFANRALKGAQALAKGATV</sequence>
<accession>A0A318UWR9</accession>
<dbReference type="GO" id="GO:0016853">
    <property type="term" value="F:isomerase activity"/>
    <property type="evidence" value="ECO:0007669"/>
    <property type="project" value="UniProtKB-KW"/>
</dbReference>
<organism evidence="2 3">
    <name type="scientific">Marinomonas alcarazii</name>
    <dbReference type="NCBI Taxonomy" id="491949"/>
    <lineage>
        <taxon>Bacteria</taxon>
        <taxon>Pseudomonadati</taxon>
        <taxon>Pseudomonadota</taxon>
        <taxon>Gammaproteobacteria</taxon>
        <taxon>Oceanospirillales</taxon>
        <taxon>Oceanospirillaceae</taxon>
        <taxon>Marinomonas</taxon>
    </lineage>
</organism>
<dbReference type="InterPro" id="IPR036237">
    <property type="entry name" value="Xyl_isomerase-like_sf"/>
</dbReference>
<gene>
    <name evidence="2" type="ORF">DFP75_10556</name>
</gene>
<dbReference type="AlphaFoldDB" id="A0A318UWR9"/>
<evidence type="ECO:0000259" key="1">
    <source>
        <dbReference type="Pfam" id="PF01261"/>
    </source>
</evidence>
<evidence type="ECO:0000313" key="2">
    <source>
        <dbReference type="EMBL" id="PYF80966.1"/>
    </source>
</evidence>
<dbReference type="Pfam" id="PF01261">
    <property type="entry name" value="AP_endonuc_2"/>
    <property type="match status" value="1"/>
</dbReference>
<reference evidence="2 3" key="1">
    <citation type="submission" date="2018-06" db="EMBL/GenBank/DDBJ databases">
        <title>Genomic Encyclopedia of Type Strains, Phase III (KMG-III): the genomes of soil and plant-associated and newly described type strains.</title>
        <authorList>
            <person name="Whitman W."/>
        </authorList>
    </citation>
    <scope>NUCLEOTIDE SEQUENCE [LARGE SCALE GENOMIC DNA]</scope>
    <source>
        <strain evidence="2 3">CECT 7730</strain>
    </source>
</reference>
<dbReference type="RefSeq" id="WP_110575776.1">
    <property type="nucleotide sequence ID" value="NZ_QKLW01000005.1"/>
</dbReference>
<feature type="domain" description="Xylose isomerase-like TIM barrel" evidence="1">
    <location>
        <begin position="22"/>
        <end position="236"/>
    </location>
</feature>
<proteinExistence type="predicted"/>
<protein>
    <submittedName>
        <fullName evidence="2">Sugar phosphate isomerase/epimerase</fullName>
    </submittedName>
</protein>
<dbReference type="InterPro" id="IPR050312">
    <property type="entry name" value="IolE/XylAMocC-like"/>
</dbReference>
<evidence type="ECO:0000313" key="3">
    <source>
        <dbReference type="Proteomes" id="UP000247551"/>
    </source>
</evidence>
<dbReference type="EMBL" id="QKLW01000005">
    <property type="protein sequence ID" value="PYF80966.1"/>
    <property type="molecule type" value="Genomic_DNA"/>
</dbReference>
<keyword evidence="2" id="KW-0413">Isomerase</keyword>
<dbReference type="PANTHER" id="PTHR12110:SF41">
    <property type="entry name" value="INOSOSE DEHYDRATASE"/>
    <property type="match status" value="1"/>
</dbReference>